<dbReference type="Pfam" id="PF13460">
    <property type="entry name" value="NAD_binding_10"/>
    <property type="match status" value="1"/>
</dbReference>
<gene>
    <name evidence="2" type="ORF">M3P05_05600</name>
</gene>
<sequence length="226" mass="25100">MEQLECRTAVISGASGAVGRHLLQKLLACQSYSKIVSLVRKPSGIESSRLTELVVDFETLDQLGELEGLDAVEQIDDIYCCLGTTRKRAGSAQAFQRVDRDYVLKLARLGMRFNMQKFAVISSVGAGKGSSGLYLKTKTEMEQQLGELNIPQLLIFRPSLLHGERAEFRLGEAVGFYALQALKWLPPLMKYQPVLTSQVAKAMLSITLNSQNENVRIVESMEMQKV</sequence>
<dbReference type="InterPro" id="IPR036291">
    <property type="entry name" value="NAD(P)-bd_dom_sf"/>
</dbReference>
<dbReference type="Gene3D" id="3.40.50.720">
    <property type="entry name" value="NAD(P)-binding Rossmann-like Domain"/>
    <property type="match status" value="1"/>
</dbReference>
<dbReference type="SUPFAM" id="SSF51735">
    <property type="entry name" value="NAD(P)-binding Rossmann-fold domains"/>
    <property type="match status" value="1"/>
</dbReference>
<dbReference type="InterPro" id="IPR016040">
    <property type="entry name" value="NAD(P)-bd_dom"/>
</dbReference>
<evidence type="ECO:0000313" key="2">
    <source>
        <dbReference type="EMBL" id="MCL6269419.1"/>
    </source>
</evidence>
<evidence type="ECO:0000259" key="1">
    <source>
        <dbReference type="Pfam" id="PF13460"/>
    </source>
</evidence>
<feature type="domain" description="NAD(P)-binding" evidence="1">
    <location>
        <begin position="13"/>
        <end position="145"/>
    </location>
</feature>
<dbReference type="PANTHER" id="PTHR14097">
    <property type="entry name" value="OXIDOREDUCTASE HTATIP2"/>
    <property type="match status" value="1"/>
</dbReference>
<dbReference type="Proteomes" id="UP001203338">
    <property type="component" value="Unassembled WGS sequence"/>
</dbReference>
<evidence type="ECO:0000313" key="3">
    <source>
        <dbReference type="Proteomes" id="UP001203338"/>
    </source>
</evidence>
<proteinExistence type="predicted"/>
<protein>
    <submittedName>
        <fullName evidence="2">NAD(P)H-binding protein</fullName>
    </submittedName>
</protein>
<comment type="caution">
    <text evidence="2">The sequence shown here is derived from an EMBL/GenBank/DDBJ whole genome shotgun (WGS) entry which is preliminary data.</text>
</comment>
<keyword evidence="3" id="KW-1185">Reference proteome</keyword>
<name>A0ABT0PDF7_9GAMM</name>
<organism evidence="2 3">
    <name type="scientific">Parendozoicomonas callyspongiae</name>
    <dbReference type="NCBI Taxonomy" id="2942213"/>
    <lineage>
        <taxon>Bacteria</taxon>
        <taxon>Pseudomonadati</taxon>
        <taxon>Pseudomonadota</taxon>
        <taxon>Gammaproteobacteria</taxon>
        <taxon>Oceanospirillales</taxon>
        <taxon>Endozoicomonadaceae</taxon>
        <taxon>Parendozoicomonas</taxon>
    </lineage>
</organism>
<reference evidence="2 3" key="1">
    <citation type="submission" date="2022-05" db="EMBL/GenBank/DDBJ databases">
        <authorList>
            <person name="Park J.-S."/>
        </authorList>
    </citation>
    <scope>NUCLEOTIDE SEQUENCE [LARGE SCALE GENOMIC DNA]</scope>
    <source>
        <strain evidence="2 3">2012CJ34-2</strain>
    </source>
</reference>
<dbReference type="EMBL" id="JAMFLX010000005">
    <property type="protein sequence ID" value="MCL6269419.1"/>
    <property type="molecule type" value="Genomic_DNA"/>
</dbReference>
<accession>A0ABT0PDF7</accession>
<dbReference type="RefSeq" id="WP_249698430.1">
    <property type="nucleotide sequence ID" value="NZ_JAMFLX010000005.1"/>
</dbReference>
<dbReference type="PANTHER" id="PTHR14097:SF7">
    <property type="entry name" value="OXIDOREDUCTASE HTATIP2"/>
    <property type="match status" value="1"/>
</dbReference>